<accession>I2Q673</accession>
<proteinExistence type="inferred from homology"/>
<dbReference type="EMBL" id="JH600068">
    <property type="protein sequence ID" value="EIG55279.1"/>
    <property type="molecule type" value="Genomic_DNA"/>
</dbReference>
<gene>
    <name evidence="3" type="ORF">DesU5LDRAFT_3659</name>
</gene>
<dbReference type="CDD" id="cd06223">
    <property type="entry name" value="PRTases_typeI"/>
    <property type="match status" value="1"/>
</dbReference>
<dbReference type="Pfam" id="PF00156">
    <property type="entry name" value="Pribosyltran"/>
    <property type="match status" value="1"/>
</dbReference>
<dbReference type="HOGENOM" id="CLU_054549_0_2_7"/>
<dbReference type="InterPro" id="IPR029057">
    <property type="entry name" value="PRTase-like"/>
</dbReference>
<sequence length="268" mass="27745">MEHKPFLRRLARAARFARVVQAGRLARSLGRALLALGDRCQVCHGLLPGPSGAGSVCPACAARLAPRLGGHCPRCGEPAEDPAAPPLVCPACLAGGRSWDGFAFHGRYEGLLRDLVLGFKFGGRLGQGRLLAGFLAEACLRAAGRAGPGSMAGGPDVIVPVPLHPRRLAWRGFNQSLVLAGHLSRALGRPVAPTGLARLRDTTPQSQLPGPRRLANILGAFAGSPAAVAGRRVLLVDDVMTTGATVDTAVRALLLAGATRVDVAVVAR</sequence>
<reference evidence="3" key="1">
    <citation type="submission" date="2011-11" db="EMBL/GenBank/DDBJ databases">
        <title>Improved High-Quality Draft sequence of Desulfovibrio sp. U5L.</title>
        <authorList>
            <consortium name="US DOE Joint Genome Institute"/>
            <person name="Lucas S."/>
            <person name="Han J."/>
            <person name="Lapidus A."/>
            <person name="Cheng J.-F."/>
            <person name="Goodwin L."/>
            <person name="Pitluck S."/>
            <person name="Peters L."/>
            <person name="Ovchinnikova G."/>
            <person name="Held B."/>
            <person name="Detter J.C."/>
            <person name="Han C."/>
            <person name="Tapia R."/>
            <person name="Land M."/>
            <person name="Hauser L."/>
            <person name="Kyrpides N."/>
            <person name="Ivanova N."/>
            <person name="Pagani I."/>
            <person name="Gabster J."/>
            <person name="Walker C."/>
            <person name="Stolyar S."/>
            <person name="Stahl D."/>
            <person name="Arkin A."/>
            <person name="Dehal P."/>
            <person name="Hazen T."/>
            <person name="Woyke T."/>
        </authorList>
    </citation>
    <scope>NUCLEOTIDE SEQUENCE [LARGE SCALE GENOMIC DNA]</scope>
    <source>
        <strain evidence="3">U5L</strain>
    </source>
</reference>
<dbReference type="eggNOG" id="COG1040">
    <property type="taxonomic scope" value="Bacteria"/>
</dbReference>
<comment type="similarity">
    <text evidence="1">Belongs to the ComF/GntX family.</text>
</comment>
<evidence type="ECO:0000313" key="3">
    <source>
        <dbReference type="EMBL" id="EIG55279.1"/>
    </source>
</evidence>
<name>I2Q673_9BACT</name>
<organism evidence="3">
    <name type="scientific">Desulfovibrio sp. U5L</name>
    <dbReference type="NCBI Taxonomy" id="596152"/>
    <lineage>
        <taxon>Bacteria</taxon>
        <taxon>Pseudomonadati</taxon>
        <taxon>Thermodesulfobacteriota</taxon>
        <taxon>Desulfovibrionia</taxon>
        <taxon>Desulfovibrionales</taxon>
        <taxon>Desulfovibrionaceae</taxon>
        <taxon>Desulfovibrio</taxon>
    </lineage>
</organism>
<feature type="domain" description="Phosphoribosyltransferase" evidence="2">
    <location>
        <begin position="175"/>
        <end position="267"/>
    </location>
</feature>
<dbReference type="InterPro" id="IPR000836">
    <property type="entry name" value="PRTase_dom"/>
</dbReference>
<protein>
    <submittedName>
        <fullName evidence="3">Putative amidophosphoribosyltransferase</fullName>
    </submittedName>
</protein>
<dbReference type="PANTHER" id="PTHR47505:SF1">
    <property type="entry name" value="DNA UTILIZATION PROTEIN YHGH"/>
    <property type="match status" value="1"/>
</dbReference>
<evidence type="ECO:0000259" key="2">
    <source>
        <dbReference type="Pfam" id="PF00156"/>
    </source>
</evidence>
<dbReference type="PANTHER" id="PTHR47505">
    <property type="entry name" value="DNA UTILIZATION PROTEIN YHGH"/>
    <property type="match status" value="1"/>
</dbReference>
<keyword evidence="3" id="KW-0328">Glycosyltransferase</keyword>
<dbReference type="InterPro" id="IPR051910">
    <property type="entry name" value="ComF/GntX_DNA_util-trans"/>
</dbReference>
<dbReference type="STRING" id="596152.DesU5LDRAFT_3659"/>
<evidence type="ECO:0000256" key="1">
    <source>
        <dbReference type="ARBA" id="ARBA00008007"/>
    </source>
</evidence>
<dbReference type="AlphaFoldDB" id="I2Q673"/>
<dbReference type="Gene3D" id="3.40.50.2020">
    <property type="match status" value="1"/>
</dbReference>
<dbReference type="GO" id="GO:0016757">
    <property type="term" value="F:glycosyltransferase activity"/>
    <property type="evidence" value="ECO:0007669"/>
    <property type="project" value="UniProtKB-KW"/>
</dbReference>
<keyword evidence="3" id="KW-0808">Transferase</keyword>
<dbReference type="SUPFAM" id="SSF53271">
    <property type="entry name" value="PRTase-like"/>
    <property type="match status" value="1"/>
</dbReference>